<organism evidence="1 2">
    <name type="scientific">Byssochlamys spectabilis (strain No. 5 / NBRC 109023)</name>
    <name type="common">Paecilomyces variotii</name>
    <dbReference type="NCBI Taxonomy" id="1356009"/>
    <lineage>
        <taxon>Eukaryota</taxon>
        <taxon>Fungi</taxon>
        <taxon>Dikarya</taxon>
        <taxon>Ascomycota</taxon>
        <taxon>Pezizomycotina</taxon>
        <taxon>Eurotiomycetes</taxon>
        <taxon>Eurotiomycetidae</taxon>
        <taxon>Eurotiales</taxon>
        <taxon>Thermoascaceae</taxon>
        <taxon>Paecilomyces</taxon>
    </lineage>
</organism>
<proteinExistence type="predicted"/>
<dbReference type="InParanoid" id="V5FXX1"/>
<name>V5FXX1_BYSSN</name>
<dbReference type="Proteomes" id="UP000018001">
    <property type="component" value="Unassembled WGS sequence"/>
</dbReference>
<accession>V5FXX1</accession>
<dbReference type="AlphaFoldDB" id="V5FXX1"/>
<protein>
    <submittedName>
        <fullName evidence="1">Uncharacterized protein</fullName>
    </submittedName>
</protein>
<keyword evidence="2" id="KW-1185">Reference proteome</keyword>
<evidence type="ECO:0000313" key="1">
    <source>
        <dbReference type="EMBL" id="GAD94601.1"/>
    </source>
</evidence>
<sequence length="102" mass="11409">MEVGEEGHEAEGHEAEGLEIHAIPEDKVDVAAAEEIQEIHEILETQASISRGNPSLCWRYQIDDAAYAQEQLARILVQSSGRVRRDGHNKATVQQLLLQRPK</sequence>
<gene>
    <name evidence="1" type="ORF">PVAR5_3229</name>
</gene>
<dbReference type="EMBL" id="BAUL01000096">
    <property type="protein sequence ID" value="GAD94601.1"/>
    <property type="molecule type" value="Genomic_DNA"/>
</dbReference>
<comment type="caution">
    <text evidence="1">The sequence shown here is derived from an EMBL/GenBank/DDBJ whole genome shotgun (WGS) entry which is preliminary data.</text>
</comment>
<reference evidence="2" key="1">
    <citation type="journal article" date="2014" name="Genome Announc.">
        <title>Draft genome sequence of the formaldehyde-resistant fungus Byssochlamys spectabilis No. 5 (anamorph Paecilomyces variotii No. 5) (NBRC109023).</title>
        <authorList>
            <person name="Oka T."/>
            <person name="Ekino K."/>
            <person name="Fukuda K."/>
            <person name="Nomura Y."/>
        </authorList>
    </citation>
    <scope>NUCLEOTIDE SEQUENCE [LARGE SCALE GENOMIC DNA]</scope>
    <source>
        <strain evidence="2">No. 5 / NBRC 109023</strain>
    </source>
</reference>
<evidence type="ECO:0000313" key="2">
    <source>
        <dbReference type="Proteomes" id="UP000018001"/>
    </source>
</evidence>
<dbReference type="HOGENOM" id="CLU_2277073_0_0_1"/>